<dbReference type="CDD" id="cd04369">
    <property type="entry name" value="Bromodomain"/>
    <property type="match status" value="1"/>
</dbReference>
<evidence type="ECO:0000256" key="2">
    <source>
        <dbReference type="ARBA" id="ARBA00022737"/>
    </source>
</evidence>
<organism evidence="11 12">
    <name type="scientific">Sistotremastrum suecicum HHB10207 ss-3</name>
    <dbReference type="NCBI Taxonomy" id="1314776"/>
    <lineage>
        <taxon>Eukaryota</taxon>
        <taxon>Fungi</taxon>
        <taxon>Dikarya</taxon>
        <taxon>Basidiomycota</taxon>
        <taxon>Agaricomycotina</taxon>
        <taxon>Agaricomycetes</taxon>
        <taxon>Sistotremastrales</taxon>
        <taxon>Sistotremastraceae</taxon>
        <taxon>Sistotremastrum</taxon>
    </lineage>
</organism>
<dbReference type="STRING" id="1314776.A0A166HCW6"/>
<dbReference type="GO" id="GO:0006368">
    <property type="term" value="P:transcription elongation by RNA polymerase II"/>
    <property type="evidence" value="ECO:0007669"/>
    <property type="project" value="TreeGrafter"/>
</dbReference>
<dbReference type="PROSITE" id="PS50014">
    <property type="entry name" value="BROMODOMAIN_2"/>
    <property type="match status" value="2"/>
</dbReference>
<dbReference type="OrthoDB" id="6017at2759"/>
<dbReference type="InterPro" id="IPR001487">
    <property type="entry name" value="Bromodomain"/>
</dbReference>
<evidence type="ECO:0000259" key="10">
    <source>
        <dbReference type="PROSITE" id="PS50014"/>
    </source>
</evidence>
<dbReference type="PANTHER" id="PTHR16062:SF19">
    <property type="entry name" value="PROTEIN POLYBROMO-1"/>
    <property type="match status" value="1"/>
</dbReference>
<dbReference type="GO" id="GO:0003682">
    <property type="term" value="F:chromatin binding"/>
    <property type="evidence" value="ECO:0007669"/>
    <property type="project" value="TreeGrafter"/>
</dbReference>
<evidence type="ECO:0000256" key="6">
    <source>
        <dbReference type="ARBA" id="ARBA00023163"/>
    </source>
</evidence>
<evidence type="ECO:0000256" key="5">
    <source>
        <dbReference type="ARBA" id="ARBA00023117"/>
    </source>
</evidence>
<keyword evidence="5 8" id="KW-0103">Bromodomain</keyword>
<comment type="subcellular location">
    <subcellularLocation>
        <location evidence="1">Nucleus</location>
    </subcellularLocation>
</comment>
<feature type="region of interest" description="Disordered" evidence="9">
    <location>
        <begin position="370"/>
        <end position="478"/>
    </location>
</feature>
<name>A0A166HCW6_9AGAM</name>
<feature type="compositionally biased region" description="Basic and acidic residues" evidence="9">
    <location>
        <begin position="545"/>
        <end position="564"/>
    </location>
</feature>
<evidence type="ECO:0000256" key="8">
    <source>
        <dbReference type="PROSITE-ProRule" id="PRU00035"/>
    </source>
</evidence>
<reference evidence="11 12" key="1">
    <citation type="journal article" date="2016" name="Mol. Biol. Evol.">
        <title>Comparative Genomics of Early-Diverging Mushroom-Forming Fungi Provides Insights into the Origins of Lignocellulose Decay Capabilities.</title>
        <authorList>
            <person name="Nagy L.G."/>
            <person name="Riley R."/>
            <person name="Tritt A."/>
            <person name="Adam C."/>
            <person name="Daum C."/>
            <person name="Floudas D."/>
            <person name="Sun H."/>
            <person name="Yadav J.S."/>
            <person name="Pangilinan J."/>
            <person name="Larsson K.H."/>
            <person name="Matsuura K."/>
            <person name="Barry K."/>
            <person name="Labutti K."/>
            <person name="Kuo R."/>
            <person name="Ohm R.A."/>
            <person name="Bhattacharya S.S."/>
            <person name="Shirouzu T."/>
            <person name="Yoshinaga Y."/>
            <person name="Martin F.M."/>
            <person name="Grigoriev I.V."/>
            <person name="Hibbett D.S."/>
        </authorList>
    </citation>
    <scope>NUCLEOTIDE SEQUENCE [LARGE SCALE GENOMIC DNA]</scope>
    <source>
        <strain evidence="11 12">HHB10207 ss-3</strain>
    </source>
</reference>
<dbReference type="GO" id="GO:0016586">
    <property type="term" value="C:RSC-type complex"/>
    <property type="evidence" value="ECO:0007669"/>
    <property type="project" value="InterPro"/>
</dbReference>
<keyword evidence="3" id="KW-0156">Chromatin regulator</keyword>
<keyword evidence="6" id="KW-0804">Transcription</keyword>
<evidence type="ECO:0000256" key="3">
    <source>
        <dbReference type="ARBA" id="ARBA00022853"/>
    </source>
</evidence>
<feature type="compositionally biased region" description="Acidic residues" evidence="9">
    <location>
        <begin position="519"/>
        <end position="533"/>
    </location>
</feature>
<gene>
    <name evidence="11" type="ORF">SISSUDRAFT_891723</name>
</gene>
<evidence type="ECO:0000256" key="9">
    <source>
        <dbReference type="SAM" id="MobiDB-lite"/>
    </source>
</evidence>
<feature type="domain" description="Bromo" evidence="10">
    <location>
        <begin position="224"/>
        <end position="294"/>
    </location>
</feature>
<feature type="compositionally biased region" description="Pro residues" evidence="9">
    <location>
        <begin position="385"/>
        <end position="432"/>
    </location>
</feature>
<feature type="region of interest" description="Disordered" evidence="9">
    <location>
        <begin position="341"/>
        <end position="360"/>
    </location>
</feature>
<keyword evidence="12" id="KW-1185">Reference proteome</keyword>
<dbReference type="EMBL" id="KV428012">
    <property type="protein sequence ID" value="KZT42578.1"/>
    <property type="molecule type" value="Genomic_DNA"/>
</dbReference>
<keyword evidence="2" id="KW-0677">Repeat</keyword>
<feature type="region of interest" description="Disordered" evidence="9">
    <location>
        <begin position="1"/>
        <end position="49"/>
    </location>
</feature>
<keyword evidence="4" id="KW-0805">Transcription regulation</keyword>
<dbReference type="GO" id="GO:0006338">
    <property type="term" value="P:chromatin remodeling"/>
    <property type="evidence" value="ECO:0007669"/>
    <property type="project" value="InterPro"/>
</dbReference>
<keyword evidence="7" id="KW-0539">Nucleus</keyword>
<proteinExistence type="predicted"/>
<sequence>MVSKRAPGIDPSNIIGGSRGKRRKGEPSPVQSKSPSPEPEDVEMEDATLDEHEDKSMLARDIGLQLWNFLKEAKSKDDRQLSYEFLRLPSRKLYPDYYTLIQYPISFEEIKIKLNKLTYTSPLQVKQDFETCFKNAKNYNMKGSPIWNDAKALLKLTSREYEALMGTQDSKEDEDQDMMVDGGHDGDASEGEQVGSKKKKKKRPSFHRVMRKKLQKLVQHTDNEGRILSSDFMEPPSKKLYPVYYKMIKRVIWFNFIFKKLDAKEYQSAAECATDVELIFSNAFQFNEDHSPIWEAAMTLKKAFAKSMADLPEEYSVPEYSQTASENNPPAKLKLRINPSSAQLSKHSTTPAVTAPSGRSSNITLRLPAASTSASVAPPTQTLPTPSPAPVKAEPPPVVQTPVKAPVPTPTPAPPPPPPPREGLRPKPPPAAEKPKISVQDTAPAPVLPPPPPPPKVLQLSHSPVPPEPPSKCPLQSLKLRTVPRGRYFQLQRSEGVRIWTVRLGRDENSVRVSSVEFVPDDESDPWSSDEEEADKKVRKKVKVKPSDKERSKSKESRPKEEVIVRINGNAVKSGTRSKDPTIPEWDVALVTGMNTLEVMGDTAGEIWKVYLERLQVS</sequence>
<feature type="compositionally biased region" description="Low complexity" evidence="9">
    <location>
        <begin position="370"/>
        <end position="384"/>
    </location>
</feature>
<evidence type="ECO:0000313" key="12">
    <source>
        <dbReference type="Proteomes" id="UP000076798"/>
    </source>
</evidence>
<evidence type="ECO:0000313" key="11">
    <source>
        <dbReference type="EMBL" id="KZT42578.1"/>
    </source>
</evidence>
<feature type="region of interest" description="Disordered" evidence="9">
    <location>
        <begin position="166"/>
        <end position="207"/>
    </location>
</feature>
<dbReference type="PRINTS" id="PR00503">
    <property type="entry name" value="BROMODOMAIN"/>
</dbReference>
<feature type="region of interest" description="Disordered" evidence="9">
    <location>
        <begin position="516"/>
        <end position="582"/>
    </location>
</feature>
<feature type="compositionally biased region" description="Basic residues" evidence="9">
    <location>
        <begin position="196"/>
        <end position="207"/>
    </location>
</feature>
<dbReference type="InterPro" id="IPR036427">
    <property type="entry name" value="Bromodomain-like_sf"/>
</dbReference>
<feature type="domain" description="Bromo" evidence="10">
    <location>
        <begin position="77"/>
        <end position="147"/>
    </location>
</feature>
<dbReference type="PANTHER" id="PTHR16062">
    <property type="entry name" value="SWI/SNF-RELATED"/>
    <property type="match status" value="1"/>
</dbReference>
<feature type="compositionally biased region" description="Acidic residues" evidence="9">
    <location>
        <begin position="38"/>
        <end position="48"/>
    </location>
</feature>
<evidence type="ECO:0000256" key="7">
    <source>
        <dbReference type="ARBA" id="ARBA00023242"/>
    </source>
</evidence>
<accession>A0A166HCW6</accession>
<dbReference type="SUPFAM" id="SSF47370">
    <property type="entry name" value="Bromodomain"/>
    <property type="match status" value="2"/>
</dbReference>
<dbReference type="SMART" id="SM00297">
    <property type="entry name" value="BROMO"/>
    <property type="match status" value="2"/>
</dbReference>
<dbReference type="AlphaFoldDB" id="A0A166HCW6"/>
<evidence type="ECO:0000256" key="4">
    <source>
        <dbReference type="ARBA" id="ARBA00023015"/>
    </source>
</evidence>
<dbReference type="InterPro" id="IPR037382">
    <property type="entry name" value="Rsc/polybromo"/>
</dbReference>
<evidence type="ECO:0000256" key="1">
    <source>
        <dbReference type="ARBA" id="ARBA00004123"/>
    </source>
</evidence>
<feature type="compositionally biased region" description="Pro residues" evidence="9">
    <location>
        <begin position="446"/>
        <end position="456"/>
    </location>
</feature>
<dbReference type="Proteomes" id="UP000076798">
    <property type="component" value="Unassembled WGS sequence"/>
</dbReference>
<protein>
    <submittedName>
        <fullName evidence="11">Bromodomain-containing protein</fullName>
    </submittedName>
</protein>
<dbReference type="Pfam" id="PF00439">
    <property type="entry name" value="Bromodomain"/>
    <property type="match status" value="2"/>
</dbReference>
<dbReference type="Gene3D" id="1.20.920.10">
    <property type="entry name" value="Bromodomain-like"/>
    <property type="match status" value="2"/>
</dbReference>